<evidence type="ECO:0000256" key="9">
    <source>
        <dbReference type="ARBA" id="ARBA00023136"/>
    </source>
</evidence>
<evidence type="ECO:0000256" key="10">
    <source>
        <dbReference type="HAMAP-Rule" id="MF_01499"/>
    </source>
</evidence>
<evidence type="ECO:0000259" key="12">
    <source>
        <dbReference type="PROSITE" id="PS51794"/>
    </source>
</evidence>
<accession>A0A956NCX4</accession>
<keyword evidence="9 10" id="KW-0472">Membrane</keyword>
<evidence type="ECO:0000256" key="11">
    <source>
        <dbReference type="SAM" id="MobiDB-lite"/>
    </source>
</evidence>
<feature type="domain" description="DAC" evidence="12">
    <location>
        <begin position="79"/>
        <end position="236"/>
    </location>
</feature>
<evidence type="ECO:0000256" key="1">
    <source>
        <dbReference type="ARBA" id="ARBA00000877"/>
    </source>
</evidence>
<organism evidence="13 14">
    <name type="scientific">Eiseniibacteriota bacterium</name>
    <dbReference type="NCBI Taxonomy" id="2212470"/>
    <lineage>
        <taxon>Bacteria</taxon>
        <taxon>Candidatus Eiseniibacteriota</taxon>
    </lineage>
</organism>
<dbReference type="Proteomes" id="UP000739538">
    <property type="component" value="Unassembled WGS sequence"/>
</dbReference>
<proteinExistence type="inferred from homology"/>
<feature type="transmembrane region" description="Helical" evidence="10">
    <location>
        <begin position="38"/>
        <end position="55"/>
    </location>
</feature>
<keyword evidence="2 10" id="KW-1003">Cell membrane</keyword>
<dbReference type="AlphaFoldDB" id="A0A956NCX4"/>
<keyword evidence="6 10" id="KW-0547">Nucleotide-binding</keyword>
<evidence type="ECO:0000256" key="8">
    <source>
        <dbReference type="ARBA" id="ARBA00022989"/>
    </source>
</evidence>
<dbReference type="InterPro" id="IPR003390">
    <property type="entry name" value="DNA_integrity_scan_DisA_N"/>
</dbReference>
<keyword evidence="5 10" id="KW-0548">Nucleotidyltransferase</keyword>
<dbReference type="Pfam" id="PF19293">
    <property type="entry name" value="CdaA_N"/>
    <property type="match status" value="1"/>
</dbReference>
<feature type="transmembrane region" description="Helical" evidence="10">
    <location>
        <begin position="6"/>
        <end position="26"/>
    </location>
</feature>
<keyword evidence="4 10" id="KW-0812">Transmembrane</keyword>
<feature type="transmembrane region" description="Helical" evidence="10">
    <location>
        <begin position="61"/>
        <end position="78"/>
    </location>
</feature>
<comment type="catalytic activity">
    <reaction evidence="1 10">
        <text>2 ATP = 3',3'-c-di-AMP + 2 diphosphate</text>
        <dbReference type="Rhea" id="RHEA:35655"/>
        <dbReference type="ChEBI" id="CHEBI:30616"/>
        <dbReference type="ChEBI" id="CHEBI:33019"/>
        <dbReference type="ChEBI" id="CHEBI:71500"/>
        <dbReference type="EC" id="2.7.7.85"/>
    </reaction>
</comment>
<evidence type="ECO:0000256" key="3">
    <source>
        <dbReference type="ARBA" id="ARBA00022679"/>
    </source>
</evidence>
<dbReference type="PANTHER" id="PTHR34185">
    <property type="entry name" value="DIADENYLATE CYCLASE"/>
    <property type="match status" value="1"/>
</dbReference>
<feature type="region of interest" description="Disordered" evidence="11">
    <location>
        <begin position="253"/>
        <end position="316"/>
    </location>
</feature>
<dbReference type="GO" id="GO:0004016">
    <property type="term" value="F:adenylate cyclase activity"/>
    <property type="evidence" value="ECO:0007669"/>
    <property type="project" value="UniProtKB-UniRule"/>
</dbReference>
<comment type="similarity">
    <text evidence="10">Belongs to the adenylate cyclase family. DacA/CdaA subfamily.</text>
</comment>
<keyword evidence="8 10" id="KW-1133">Transmembrane helix</keyword>
<comment type="function">
    <text evidence="10">Catalyzes the condensation of 2 ATP molecules into cyclic di-AMP (c-di-AMP), a second messenger used to regulate differing processes in different bacteria.</text>
</comment>
<dbReference type="InterPro" id="IPR036888">
    <property type="entry name" value="DNA_integrity_DisA_N_sf"/>
</dbReference>
<dbReference type="GO" id="GO:0106408">
    <property type="term" value="F:diadenylate cyclase activity"/>
    <property type="evidence" value="ECO:0007669"/>
    <property type="project" value="UniProtKB-EC"/>
</dbReference>
<reference evidence="13" key="2">
    <citation type="journal article" date="2021" name="Microbiome">
        <title>Successional dynamics and alternative stable states in a saline activated sludge microbial community over 9 years.</title>
        <authorList>
            <person name="Wang Y."/>
            <person name="Ye J."/>
            <person name="Ju F."/>
            <person name="Liu L."/>
            <person name="Boyd J.A."/>
            <person name="Deng Y."/>
            <person name="Parks D.H."/>
            <person name="Jiang X."/>
            <person name="Yin X."/>
            <person name="Woodcroft B.J."/>
            <person name="Tyson G.W."/>
            <person name="Hugenholtz P."/>
            <person name="Polz M.F."/>
            <person name="Zhang T."/>
        </authorList>
    </citation>
    <scope>NUCLEOTIDE SEQUENCE</scope>
    <source>
        <strain evidence="13">HKST-UBA02</strain>
    </source>
</reference>
<dbReference type="PROSITE" id="PS51794">
    <property type="entry name" value="DAC"/>
    <property type="match status" value="1"/>
</dbReference>
<comment type="subunit">
    <text evidence="10">Probably a homodimer.</text>
</comment>
<dbReference type="SUPFAM" id="SSF143597">
    <property type="entry name" value="YojJ-like"/>
    <property type="match status" value="1"/>
</dbReference>
<evidence type="ECO:0000256" key="4">
    <source>
        <dbReference type="ARBA" id="ARBA00022692"/>
    </source>
</evidence>
<evidence type="ECO:0000256" key="5">
    <source>
        <dbReference type="ARBA" id="ARBA00022695"/>
    </source>
</evidence>
<name>A0A956NCX4_UNCEI</name>
<protein>
    <recommendedName>
        <fullName evidence="10">Diadenylate cyclase</fullName>
        <shortName evidence="10">DAC</shortName>
        <ecNumber evidence="10">2.7.7.85</ecNumber>
    </recommendedName>
    <alternativeName>
        <fullName evidence="10">Cyclic-di-AMP synthase</fullName>
        <shortName evidence="10">c-di-AMP synthase</shortName>
    </alternativeName>
</protein>
<dbReference type="Pfam" id="PF02457">
    <property type="entry name" value="DAC"/>
    <property type="match status" value="1"/>
</dbReference>
<comment type="caution">
    <text evidence="10">Lacks conserved residue(s) required for the propagation of feature annotation.</text>
</comment>
<dbReference type="HAMAP" id="MF_01499">
    <property type="entry name" value="DacA"/>
    <property type="match status" value="1"/>
</dbReference>
<keyword evidence="7 10" id="KW-0067">ATP-binding</keyword>
<dbReference type="GO" id="GO:0006171">
    <property type="term" value="P:cAMP biosynthetic process"/>
    <property type="evidence" value="ECO:0007669"/>
    <property type="project" value="InterPro"/>
</dbReference>
<dbReference type="EMBL" id="JAGQHS010000074">
    <property type="protein sequence ID" value="MCA9756955.1"/>
    <property type="molecule type" value="Genomic_DNA"/>
</dbReference>
<dbReference type="GO" id="GO:0005524">
    <property type="term" value="F:ATP binding"/>
    <property type="evidence" value="ECO:0007669"/>
    <property type="project" value="UniProtKB-UniRule"/>
</dbReference>
<gene>
    <name evidence="13" type="primary">cdaA</name>
    <name evidence="10" type="synonym">dacA</name>
    <name evidence="13" type="ORF">KDA27_14215</name>
</gene>
<dbReference type="InterPro" id="IPR045585">
    <property type="entry name" value="CdaA_N"/>
</dbReference>
<dbReference type="FunFam" id="3.40.1700.10:FF:000002">
    <property type="entry name" value="Diadenylate cyclase"/>
    <property type="match status" value="1"/>
</dbReference>
<sequence>MKFTGGWIVNLVIDFVIVTFLIYHLFLLVRGTRALQMFLGLMAIILLSLLADVFHLSMVQWLLASLRTVWVVAFLIIFQPELRRGLSMMGNSKLFKRVFKLQEASHLGEIEDAVQNLRKRGLGAIVVMERNSQLRGYIETGTLLESNLTAELIETVFTPPSPLHDGAIIVRGNQIVAAGCILPLSTSTTLDRSYGTRHRAILGISEETDALAIAVSEETRQISIAENGRLIRNVDPNELKGVLAQFLTPADDRAEKAEAEAERAEKNTTRLDRKEKAPRAPERKEKAERADSDDATIGSSSGDETPPRPASATSPS</sequence>
<dbReference type="Gene3D" id="3.40.1700.10">
    <property type="entry name" value="DNA integrity scanning protein, DisA, N-terminal domain"/>
    <property type="match status" value="1"/>
</dbReference>
<dbReference type="EC" id="2.7.7.85" evidence="10"/>
<reference evidence="13" key="1">
    <citation type="submission" date="2020-04" db="EMBL/GenBank/DDBJ databases">
        <authorList>
            <person name="Zhang T."/>
        </authorList>
    </citation>
    <scope>NUCLEOTIDE SEQUENCE</scope>
    <source>
        <strain evidence="13">HKST-UBA02</strain>
    </source>
</reference>
<evidence type="ECO:0000256" key="6">
    <source>
        <dbReference type="ARBA" id="ARBA00022741"/>
    </source>
</evidence>
<comment type="caution">
    <text evidence="13">The sequence shown here is derived from an EMBL/GenBank/DDBJ whole genome shotgun (WGS) entry which is preliminary data.</text>
</comment>
<evidence type="ECO:0000313" key="14">
    <source>
        <dbReference type="Proteomes" id="UP000739538"/>
    </source>
</evidence>
<feature type="compositionally biased region" description="Basic and acidic residues" evidence="11">
    <location>
        <begin position="253"/>
        <end position="292"/>
    </location>
</feature>
<evidence type="ECO:0000256" key="2">
    <source>
        <dbReference type="ARBA" id="ARBA00022475"/>
    </source>
</evidence>
<evidence type="ECO:0000256" key="7">
    <source>
        <dbReference type="ARBA" id="ARBA00022840"/>
    </source>
</evidence>
<dbReference type="NCBIfam" id="TIGR00159">
    <property type="entry name" value="diadenylate cyclase CdaA"/>
    <property type="match status" value="1"/>
</dbReference>
<keyword evidence="3 10" id="KW-0808">Transferase</keyword>
<evidence type="ECO:0000313" key="13">
    <source>
        <dbReference type="EMBL" id="MCA9756955.1"/>
    </source>
</evidence>
<dbReference type="InterPro" id="IPR050338">
    <property type="entry name" value="DisA"/>
</dbReference>
<dbReference type="PANTHER" id="PTHR34185:SF1">
    <property type="entry name" value="DIADENYLATE CYCLASE"/>
    <property type="match status" value="1"/>
</dbReference>
<dbReference type="InterPro" id="IPR034701">
    <property type="entry name" value="CdaA"/>
</dbReference>